<feature type="chain" id="PRO_5033588047" evidence="3">
    <location>
        <begin position="28"/>
        <end position="434"/>
    </location>
</feature>
<evidence type="ECO:0000256" key="1">
    <source>
        <dbReference type="SAM" id="MobiDB-lite"/>
    </source>
</evidence>
<organism evidence="6 7">
    <name type="scientific">Dekkera bruxellensis</name>
    <name type="common">Brettanomyces custersii</name>
    <dbReference type="NCBI Taxonomy" id="5007"/>
    <lineage>
        <taxon>Eukaryota</taxon>
        <taxon>Fungi</taxon>
        <taxon>Dikarya</taxon>
        <taxon>Ascomycota</taxon>
        <taxon>Saccharomycotina</taxon>
        <taxon>Pichiomycetes</taxon>
        <taxon>Pichiales</taxon>
        <taxon>Pichiaceae</taxon>
        <taxon>Brettanomyces</taxon>
    </lineage>
</organism>
<sequence>MLTIKTNLKHSTGLVACVLSLQTAVQALSLAMCSSENTGTSNLQSTYQFNSNGYCHDECNGYAYAIVQGESCWCSNSAPGDTTSLSECDVACPGFGYEYCGDSSKGVFGYIALGSASTGSDGSSTGGYSSTENGYSSSENGGSSTENGDSSTETGESSTEGDESSTEGDESSSANGYSSTADASTSTSTEKAVVKTTFSSAKATLSSSKTTFSGGKTSSGQTGASSVAESTATSSVSPVVSTFYSVATMTGDSQKTVTRTLLQTLTAASAVTATGASGEATGEASGASGASSKSSGGFFSSTGRVAGVFTAVGVVAVAVLAGLFFFLRRKISGYRAAHNTYYRYSDEGGSPFGDDAASNVMPRLDYSDLESNAHQHDYPEKQDVSAGSSSGGFVVDPRLDPDGPLYRSAGDDYSNRSLSDDIDYSRKVLKVTNA</sequence>
<keyword evidence="2" id="KW-0812">Transmembrane</keyword>
<dbReference type="Proteomes" id="UP000568158">
    <property type="component" value="Unassembled WGS sequence"/>
</dbReference>
<feature type="domain" description="WSC" evidence="4">
    <location>
        <begin position="27"/>
        <end position="113"/>
    </location>
</feature>
<name>A0A7D9CZS4_DEKBR</name>
<evidence type="ECO:0000313" key="8">
    <source>
        <dbReference type="Proteomes" id="UP000568158"/>
    </source>
</evidence>
<keyword evidence="7" id="KW-1185">Reference proteome</keyword>
<evidence type="ECO:0000313" key="7">
    <source>
        <dbReference type="Proteomes" id="UP000478008"/>
    </source>
</evidence>
<dbReference type="SMART" id="SM00321">
    <property type="entry name" value="WSC"/>
    <property type="match status" value="1"/>
</dbReference>
<accession>A0A7D9CZS4</accession>
<gene>
    <name evidence="6" type="ORF">DEBR0S6_00430G</name>
    <name evidence="5" type="ORF">HII12_001444</name>
</gene>
<dbReference type="InterPro" id="IPR002889">
    <property type="entry name" value="WSC_carb-bd"/>
</dbReference>
<reference evidence="6 7" key="1">
    <citation type="submission" date="2019-07" db="EMBL/GenBank/DDBJ databases">
        <authorList>
            <person name="Friedrich A."/>
            <person name="Schacherer J."/>
        </authorList>
    </citation>
    <scope>NUCLEOTIDE SEQUENCE [LARGE SCALE GENOMIC DNA]</scope>
</reference>
<feature type="compositionally biased region" description="Acidic residues" evidence="1">
    <location>
        <begin position="159"/>
        <end position="170"/>
    </location>
</feature>
<dbReference type="AlphaFoldDB" id="A0A7D9CZS4"/>
<evidence type="ECO:0000256" key="3">
    <source>
        <dbReference type="SAM" id="SignalP"/>
    </source>
</evidence>
<dbReference type="EMBL" id="JABCYN010000015">
    <property type="protein sequence ID" value="KAF6014118.1"/>
    <property type="molecule type" value="Genomic_DNA"/>
</dbReference>
<dbReference type="Pfam" id="PF01822">
    <property type="entry name" value="WSC"/>
    <property type="match status" value="1"/>
</dbReference>
<feature type="signal peptide" evidence="3">
    <location>
        <begin position="1"/>
        <end position="27"/>
    </location>
</feature>
<evidence type="ECO:0000259" key="4">
    <source>
        <dbReference type="PROSITE" id="PS51212"/>
    </source>
</evidence>
<dbReference type="Proteomes" id="UP000478008">
    <property type="component" value="Unassembled WGS sequence"/>
</dbReference>
<feature type="region of interest" description="Disordered" evidence="1">
    <location>
        <begin position="117"/>
        <end position="190"/>
    </location>
</feature>
<feature type="region of interest" description="Disordered" evidence="1">
    <location>
        <begin position="375"/>
        <end position="419"/>
    </location>
</feature>
<keyword evidence="2" id="KW-1133">Transmembrane helix</keyword>
<evidence type="ECO:0000313" key="5">
    <source>
        <dbReference type="EMBL" id="KAF6014118.1"/>
    </source>
</evidence>
<keyword evidence="3" id="KW-0732">Signal</keyword>
<evidence type="ECO:0000256" key="2">
    <source>
        <dbReference type="SAM" id="Phobius"/>
    </source>
</evidence>
<feature type="transmembrane region" description="Helical" evidence="2">
    <location>
        <begin position="305"/>
        <end position="327"/>
    </location>
</feature>
<keyword evidence="2" id="KW-0472">Membrane</keyword>
<proteinExistence type="predicted"/>
<protein>
    <submittedName>
        <fullName evidence="6">DEBR0S6_00430g1_1</fullName>
    </submittedName>
</protein>
<dbReference type="EMBL" id="CABFWN010000006">
    <property type="protein sequence ID" value="VUG19814.1"/>
    <property type="molecule type" value="Genomic_DNA"/>
</dbReference>
<reference evidence="5 8" key="2">
    <citation type="journal article" date="2020" name="Appl. Microbiol. Biotechnol.">
        <title>Targeted gene deletion in Brettanomyces bruxellensis with an expression-free CRISPR-Cas9 system.</title>
        <authorList>
            <person name="Varela C."/>
            <person name="Bartel C."/>
            <person name="Onetto C."/>
            <person name="Borneman A."/>
        </authorList>
    </citation>
    <scope>NUCLEOTIDE SEQUENCE [LARGE SCALE GENOMIC DNA]</scope>
    <source>
        <strain evidence="5 8">AWRI1613</strain>
    </source>
</reference>
<feature type="compositionally biased region" description="Low complexity" evidence="1">
    <location>
        <begin position="171"/>
        <end position="190"/>
    </location>
</feature>
<dbReference type="PROSITE" id="PS51212">
    <property type="entry name" value="WSC"/>
    <property type="match status" value="1"/>
</dbReference>
<evidence type="ECO:0000313" key="6">
    <source>
        <dbReference type="EMBL" id="VUG19814.1"/>
    </source>
</evidence>
<feature type="compositionally biased region" description="Low complexity" evidence="1">
    <location>
        <begin position="117"/>
        <end position="158"/>
    </location>
</feature>